<gene>
    <name evidence="1" type="ORF">L3V18_19195</name>
</gene>
<comment type="caution">
    <text evidence="1">The sequence shown here is derived from an EMBL/GenBank/DDBJ whole genome shotgun (WGS) entry which is preliminary data.</text>
</comment>
<evidence type="ECO:0000313" key="2">
    <source>
        <dbReference type="Proteomes" id="UP001430796"/>
    </source>
</evidence>
<reference evidence="1" key="1">
    <citation type="submission" date="2022-01" db="EMBL/GenBank/DDBJ databases">
        <title>Lysobacter chinensis sp. nov., a bacterium isolated from cow dung compost.</title>
        <authorList>
            <person name="Liu Y."/>
        </authorList>
    </citation>
    <scope>NUCLEOTIDE SEQUENCE</scope>
    <source>
        <strain evidence="1">TLK-CK17</strain>
    </source>
</reference>
<dbReference type="EMBL" id="JAKJPO010000031">
    <property type="protein sequence ID" value="MCF7223874.1"/>
    <property type="molecule type" value="Genomic_DNA"/>
</dbReference>
<dbReference type="Proteomes" id="UP001430796">
    <property type="component" value="Unassembled WGS sequence"/>
</dbReference>
<sequence>MPVHSFIDREEYSHLTTLVSDHYTGKGIILDAGCFAGSSTLALCAGIPKDVLKAADSKLLVAIDRFVVGDSYLTNHFLGTGEDIRYGESFLTAFLDNVASFLPWIEVRAGEVTQVGRLERPIEILFLDVAKSPYLNAYALRHWFSRLTESGIVIQQDFYSPAHHWIAASMGALLDCFDVVTERVGETAVFRLRTPPDAAALTAAGRTDQHQQSLRNLDRMIGRLSTENRPPLLISKAKILNRGGNSAEAKAMMRGLLEVTPDPAMTKWDQWLSSALQIIAPELLDAARTKA</sequence>
<protein>
    <recommendedName>
        <fullName evidence="3">Methyltransferase family protein</fullName>
    </recommendedName>
</protein>
<proteinExistence type="predicted"/>
<dbReference type="InterPro" id="IPR029063">
    <property type="entry name" value="SAM-dependent_MTases_sf"/>
</dbReference>
<accession>A0ABS9HYE8</accession>
<evidence type="ECO:0000313" key="1">
    <source>
        <dbReference type="EMBL" id="MCF7223874.1"/>
    </source>
</evidence>
<name>A0ABS9HYE8_9GAMM</name>
<organism evidence="1 2">
    <name type="scientific">Marilutibacter chinensis</name>
    <dbReference type="NCBI Taxonomy" id="2912247"/>
    <lineage>
        <taxon>Bacteria</taxon>
        <taxon>Pseudomonadati</taxon>
        <taxon>Pseudomonadota</taxon>
        <taxon>Gammaproteobacteria</taxon>
        <taxon>Lysobacterales</taxon>
        <taxon>Lysobacteraceae</taxon>
        <taxon>Marilutibacter</taxon>
    </lineage>
</organism>
<reference evidence="1" key="2">
    <citation type="submission" date="2022-01" db="EMBL/GenBank/DDBJ databases">
        <authorList>
            <person name="Zhou L.Y."/>
        </authorList>
    </citation>
    <scope>NUCLEOTIDE SEQUENCE</scope>
    <source>
        <strain evidence="1">TLK-CK17</strain>
    </source>
</reference>
<keyword evidence="2" id="KW-1185">Reference proteome</keyword>
<dbReference type="Gene3D" id="3.40.50.150">
    <property type="entry name" value="Vaccinia Virus protein VP39"/>
    <property type="match status" value="1"/>
</dbReference>
<evidence type="ECO:0008006" key="3">
    <source>
        <dbReference type="Google" id="ProtNLM"/>
    </source>
</evidence>